<name>A0A7K3LXM1_9ACTN</name>
<feature type="transmembrane region" description="Helical" evidence="1">
    <location>
        <begin position="150"/>
        <end position="175"/>
    </location>
</feature>
<feature type="transmembrane region" description="Helical" evidence="1">
    <location>
        <begin position="98"/>
        <end position="115"/>
    </location>
</feature>
<keyword evidence="1" id="KW-0812">Transmembrane</keyword>
<gene>
    <name evidence="2" type="ORF">F7O44_01625</name>
</gene>
<feature type="transmembrane region" description="Helical" evidence="1">
    <location>
        <begin position="55"/>
        <end position="78"/>
    </location>
</feature>
<protein>
    <recommendedName>
        <fullName evidence="4">GAP family protein</fullName>
    </recommendedName>
</protein>
<organism evidence="2 3">
    <name type="scientific">Phytoactinopolyspora mesophila</name>
    <dbReference type="NCBI Taxonomy" id="2650750"/>
    <lineage>
        <taxon>Bacteria</taxon>
        <taxon>Bacillati</taxon>
        <taxon>Actinomycetota</taxon>
        <taxon>Actinomycetes</taxon>
        <taxon>Jiangellales</taxon>
        <taxon>Jiangellaceae</taxon>
        <taxon>Phytoactinopolyspora</taxon>
    </lineage>
</organism>
<dbReference type="RefSeq" id="WP_162448442.1">
    <property type="nucleotide sequence ID" value="NZ_WLZY01000001.1"/>
</dbReference>
<accession>A0A7K3LXM1</accession>
<feature type="transmembrane region" description="Helical" evidence="1">
    <location>
        <begin position="224"/>
        <end position="245"/>
    </location>
</feature>
<keyword evidence="1" id="KW-0472">Membrane</keyword>
<evidence type="ECO:0000256" key="1">
    <source>
        <dbReference type="SAM" id="Phobius"/>
    </source>
</evidence>
<dbReference type="Proteomes" id="UP000460435">
    <property type="component" value="Unassembled WGS sequence"/>
</dbReference>
<evidence type="ECO:0000313" key="3">
    <source>
        <dbReference type="Proteomes" id="UP000460435"/>
    </source>
</evidence>
<dbReference type="EMBL" id="WLZY01000001">
    <property type="protein sequence ID" value="NDL55763.1"/>
    <property type="molecule type" value="Genomic_DNA"/>
</dbReference>
<sequence length="252" mass="26614">MAASRVAEIEGRISMDITTIATLAVIALIDSTSIGTLVVPLWLMLDSRRSASNVILYLAALSGFYFAVGAVLMLGARYAIDAAGERIFNFLTTTTEGGYVVLAIGISLIVVSFAIEPKRRERIRAARGEGDTRPWTERISARPPRARSTIALALGAGALEVATMVPYLAAIGIIASADVSGVVRVSVLAGYVVVMAVPAAVLLTVRRAAGTRVNAKLERMRAWLMKHSAGTISLLLLILGINVAIRGAALIQ</sequence>
<comment type="caution">
    <text evidence="2">The sequence shown here is derived from an EMBL/GenBank/DDBJ whole genome shotgun (WGS) entry which is preliminary data.</text>
</comment>
<evidence type="ECO:0008006" key="4">
    <source>
        <dbReference type="Google" id="ProtNLM"/>
    </source>
</evidence>
<keyword evidence="3" id="KW-1185">Reference proteome</keyword>
<evidence type="ECO:0000313" key="2">
    <source>
        <dbReference type="EMBL" id="NDL55763.1"/>
    </source>
</evidence>
<dbReference type="AlphaFoldDB" id="A0A7K3LXM1"/>
<feature type="transmembrane region" description="Helical" evidence="1">
    <location>
        <begin position="181"/>
        <end position="203"/>
    </location>
</feature>
<dbReference type="InterPro" id="IPR021315">
    <property type="entry name" value="Gap/Sap"/>
</dbReference>
<keyword evidence="1" id="KW-1133">Transmembrane helix</keyword>
<reference evidence="2 3" key="1">
    <citation type="submission" date="2019-11" db="EMBL/GenBank/DDBJ databases">
        <authorList>
            <person name="Li X.-J."/>
            <person name="Feng X.-M."/>
        </authorList>
    </citation>
    <scope>NUCLEOTIDE SEQUENCE [LARGE SCALE GENOMIC DNA]</scope>
    <source>
        <strain evidence="2 3">XMNu-373</strain>
    </source>
</reference>
<proteinExistence type="predicted"/>
<feature type="transmembrane region" description="Helical" evidence="1">
    <location>
        <begin position="20"/>
        <end position="43"/>
    </location>
</feature>
<dbReference type="Pfam" id="PF11139">
    <property type="entry name" value="SfLAP"/>
    <property type="match status" value="1"/>
</dbReference>